<gene>
    <name evidence="2" type="ORF">Kpho02_60610</name>
</gene>
<dbReference type="AlphaFoldDB" id="A0A9W6QF81"/>
<reference evidence="2" key="1">
    <citation type="submission" date="2023-02" db="EMBL/GenBank/DDBJ databases">
        <title>Kitasatospora phosalacinea NBRC 14627.</title>
        <authorList>
            <person name="Ichikawa N."/>
            <person name="Sato H."/>
            <person name="Tonouchi N."/>
        </authorList>
    </citation>
    <scope>NUCLEOTIDE SEQUENCE</scope>
    <source>
        <strain evidence="2">NBRC 14627</strain>
    </source>
</reference>
<feature type="compositionally biased region" description="Pro residues" evidence="1">
    <location>
        <begin position="246"/>
        <end position="257"/>
    </location>
</feature>
<dbReference type="EMBL" id="BSSA01000028">
    <property type="protein sequence ID" value="GLW73763.1"/>
    <property type="molecule type" value="Genomic_DNA"/>
</dbReference>
<accession>A0A9W6QF81</accession>
<sequence>MSCPDEGGELPGRGRGHGPADSGYPPVVMVCGEAVTARGISVHGPRGPVFENVDADVPPGGLLVVHGPAGSGRTSALLALAGRMRLRTGVLRVGRHRAPGAGAGGVRRSVAVARADGAVAAEGRLRVRELVAERCWLDRDVTRRGVVEAARLLGLHLRGATLAEDLPPLESLLLDVALALAARPPVLAVDAVDRDCPDADRDRAWRALATVTATGCTVLATAAQPPSPPPPGTVLLALPHRADPDAPAPDVPVPAAPAPGAAADGRAA</sequence>
<comment type="caution">
    <text evidence="2">The sequence shown here is derived from an EMBL/GenBank/DDBJ whole genome shotgun (WGS) entry which is preliminary data.</text>
</comment>
<evidence type="ECO:0000256" key="1">
    <source>
        <dbReference type="SAM" id="MobiDB-lite"/>
    </source>
</evidence>
<dbReference type="SUPFAM" id="SSF52540">
    <property type="entry name" value="P-loop containing nucleoside triphosphate hydrolases"/>
    <property type="match status" value="1"/>
</dbReference>
<proteinExistence type="predicted"/>
<name>A0A9W6QF81_9ACTN</name>
<evidence type="ECO:0000313" key="3">
    <source>
        <dbReference type="Proteomes" id="UP001165041"/>
    </source>
</evidence>
<feature type="region of interest" description="Disordered" evidence="1">
    <location>
        <begin position="1"/>
        <end position="23"/>
    </location>
</feature>
<feature type="compositionally biased region" description="Low complexity" evidence="1">
    <location>
        <begin position="258"/>
        <end position="268"/>
    </location>
</feature>
<evidence type="ECO:0000313" key="2">
    <source>
        <dbReference type="EMBL" id="GLW73763.1"/>
    </source>
</evidence>
<evidence type="ECO:0008006" key="4">
    <source>
        <dbReference type="Google" id="ProtNLM"/>
    </source>
</evidence>
<protein>
    <recommendedName>
        <fullName evidence="4">ABC transporter domain-containing protein</fullName>
    </recommendedName>
</protein>
<organism evidence="2 3">
    <name type="scientific">Kitasatospora phosalacinea</name>
    <dbReference type="NCBI Taxonomy" id="2065"/>
    <lineage>
        <taxon>Bacteria</taxon>
        <taxon>Bacillati</taxon>
        <taxon>Actinomycetota</taxon>
        <taxon>Actinomycetes</taxon>
        <taxon>Kitasatosporales</taxon>
        <taxon>Streptomycetaceae</taxon>
        <taxon>Kitasatospora</taxon>
    </lineage>
</organism>
<dbReference type="InterPro" id="IPR027417">
    <property type="entry name" value="P-loop_NTPase"/>
</dbReference>
<feature type="region of interest" description="Disordered" evidence="1">
    <location>
        <begin position="221"/>
        <end position="268"/>
    </location>
</feature>
<dbReference type="Gene3D" id="3.40.50.300">
    <property type="entry name" value="P-loop containing nucleotide triphosphate hydrolases"/>
    <property type="match status" value="1"/>
</dbReference>
<dbReference type="Proteomes" id="UP001165041">
    <property type="component" value="Unassembled WGS sequence"/>
</dbReference>